<comment type="similarity">
    <text evidence="1">Belongs to the dTDP-4-dehydrorhamnose 3,5-epimerase family.</text>
</comment>
<comment type="function">
    <text evidence="1">Catalyzes the epimerization of the C3' and C5'positions of dTDP-6-deoxy-D-xylo-4-hexulose, forming dTDP-6-deoxy-L-lyxo-4-hexulose.</text>
</comment>
<dbReference type="NCBIfam" id="TIGR01221">
    <property type="entry name" value="rmlC"/>
    <property type="match status" value="1"/>
</dbReference>
<comment type="pathway">
    <text evidence="1">Carbohydrate biosynthesis; dTDP-L-rhamnose biosynthesis.</text>
</comment>
<dbReference type="PANTHER" id="PTHR21047">
    <property type="entry name" value="DTDP-6-DEOXY-D-GLUCOSE-3,5 EPIMERASE"/>
    <property type="match status" value="1"/>
</dbReference>
<dbReference type="InterPro" id="IPR014710">
    <property type="entry name" value="RmlC-like_jellyroll"/>
</dbReference>
<reference evidence="2 3" key="1">
    <citation type="journal article" date="2020" name="ISME J.">
        <title>Comparative genomics reveals insights into cyanobacterial evolution and habitat adaptation.</title>
        <authorList>
            <person name="Chen M.Y."/>
            <person name="Teng W.K."/>
            <person name="Zhao L."/>
            <person name="Hu C.X."/>
            <person name="Zhou Y.K."/>
            <person name="Han B.P."/>
            <person name="Song L.R."/>
            <person name="Shu W.S."/>
        </authorList>
    </citation>
    <scope>NUCLEOTIDE SEQUENCE [LARGE SCALE GENOMIC DNA]</scope>
    <source>
        <strain evidence="2 3">FACHB-838</strain>
    </source>
</reference>
<comment type="subunit">
    <text evidence="1">Homodimer.</text>
</comment>
<dbReference type="Pfam" id="PF00908">
    <property type="entry name" value="dTDP_sugar_isom"/>
    <property type="match status" value="1"/>
</dbReference>
<dbReference type="SUPFAM" id="SSF51182">
    <property type="entry name" value="RmlC-like cupins"/>
    <property type="match status" value="1"/>
</dbReference>
<evidence type="ECO:0000313" key="2">
    <source>
        <dbReference type="EMBL" id="MBD2531097.1"/>
    </source>
</evidence>
<comment type="catalytic activity">
    <reaction evidence="1">
        <text>dTDP-4-dehydro-6-deoxy-alpha-D-glucose = dTDP-4-dehydro-beta-L-rhamnose</text>
        <dbReference type="Rhea" id="RHEA:16969"/>
        <dbReference type="ChEBI" id="CHEBI:57649"/>
        <dbReference type="ChEBI" id="CHEBI:62830"/>
        <dbReference type="EC" id="5.1.3.13"/>
    </reaction>
</comment>
<keyword evidence="1 2" id="KW-0413">Isomerase</keyword>
<gene>
    <name evidence="2" type="primary">rfbC</name>
    <name evidence="2" type="ORF">H6G97_16505</name>
</gene>
<protein>
    <recommendedName>
        <fullName evidence="1">dTDP-4-dehydrorhamnose 3,5-epimerase</fullName>
        <ecNumber evidence="1">5.1.3.13</ecNumber>
    </recommendedName>
    <alternativeName>
        <fullName evidence="1">Thymidine diphospho-4-keto-rhamnose 3,5-epimerase</fullName>
    </alternativeName>
</protein>
<dbReference type="Proteomes" id="UP000623440">
    <property type="component" value="Unassembled WGS sequence"/>
</dbReference>
<dbReference type="InterPro" id="IPR011051">
    <property type="entry name" value="RmlC_Cupin_sf"/>
</dbReference>
<dbReference type="PANTHER" id="PTHR21047:SF2">
    <property type="entry name" value="THYMIDINE DIPHOSPHO-4-KETO-RHAMNOSE 3,5-EPIMERASE"/>
    <property type="match status" value="1"/>
</dbReference>
<dbReference type="RefSeq" id="WP_190941804.1">
    <property type="nucleotide sequence ID" value="NZ_JACJSI010000029.1"/>
</dbReference>
<dbReference type="EC" id="5.1.3.13" evidence="1"/>
<accession>A0ABR8DNR9</accession>
<dbReference type="Gene3D" id="2.60.120.10">
    <property type="entry name" value="Jelly Rolls"/>
    <property type="match status" value="1"/>
</dbReference>
<dbReference type="InterPro" id="IPR000888">
    <property type="entry name" value="RmlC-like"/>
</dbReference>
<sequence length="189" mass="21427">MLFTETALKGAFVIDIEQRQDTRGFFARTFCAQEFLAHGLKPTIAQCNIAFNHKKGTLRDMHYQVAPATEVKLVRCTHGAIYDVIIDLRPESPTYKLHIGVELSAENCRALYVPEMFAHGYQTLTDAAEIVYQMSEFYAPDYQCGLPYNDPAFEIEWPLPISEISEKDTSWPLFESVLDSSHAQPGVKM</sequence>
<organism evidence="2 3">
    <name type="scientific">Nostoc flagelliforme FACHB-838</name>
    <dbReference type="NCBI Taxonomy" id="2692904"/>
    <lineage>
        <taxon>Bacteria</taxon>
        <taxon>Bacillati</taxon>
        <taxon>Cyanobacteriota</taxon>
        <taxon>Cyanophyceae</taxon>
        <taxon>Nostocales</taxon>
        <taxon>Nostocaceae</taxon>
        <taxon>Nostoc</taxon>
    </lineage>
</organism>
<proteinExistence type="inferred from homology"/>
<dbReference type="EMBL" id="JACJSI010000029">
    <property type="protein sequence ID" value="MBD2531097.1"/>
    <property type="molecule type" value="Genomic_DNA"/>
</dbReference>
<comment type="caution">
    <text evidence="2">The sequence shown here is derived from an EMBL/GenBank/DDBJ whole genome shotgun (WGS) entry which is preliminary data.</text>
</comment>
<keyword evidence="3" id="KW-1185">Reference proteome</keyword>
<evidence type="ECO:0000256" key="1">
    <source>
        <dbReference type="RuleBase" id="RU364069"/>
    </source>
</evidence>
<evidence type="ECO:0000313" key="3">
    <source>
        <dbReference type="Proteomes" id="UP000623440"/>
    </source>
</evidence>
<dbReference type="GO" id="GO:0008830">
    <property type="term" value="F:dTDP-4-dehydrorhamnose 3,5-epimerase activity"/>
    <property type="evidence" value="ECO:0007669"/>
    <property type="project" value="UniProtKB-EC"/>
</dbReference>
<dbReference type="CDD" id="cd00438">
    <property type="entry name" value="cupin_RmlC"/>
    <property type="match status" value="1"/>
</dbReference>
<name>A0ABR8DNR9_9NOSO</name>